<keyword evidence="4" id="KW-1185">Reference proteome</keyword>
<dbReference type="GO" id="GO:0005737">
    <property type="term" value="C:cytoplasm"/>
    <property type="evidence" value="ECO:0007669"/>
    <property type="project" value="TreeGrafter"/>
</dbReference>
<dbReference type="Proteomes" id="UP001208570">
    <property type="component" value="Unassembled WGS sequence"/>
</dbReference>
<dbReference type="GO" id="GO:1990423">
    <property type="term" value="C:RZZ complex"/>
    <property type="evidence" value="ECO:0007669"/>
    <property type="project" value="TreeGrafter"/>
</dbReference>
<reference evidence="3" key="1">
    <citation type="journal article" date="2023" name="Mol. Biol. Evol.">
        <title>Third-Generation Sequencing Reveals the Adaptive Role of the Epigenome in Three Deep-Sea Polychaetes.</title>
        <authorList>
            <person name="Perez M."/>
            <person name="Aroh O."/>
            <person name="Sun Y."/>
            <person name="Lan Y."/>
            <person name="Juniper S.K."/>
            <person name="Young C.R."/>
            <person name="Angers B."/>
            <person name="Qian P.Y."/>
        </authorList>
    </citation>
    <scope>NUCLEOTIDE SEQUENCE</scope>
    <source>
        <strain evidence="3">P08H-3</strain>
    </source>
</reference>
<feature type="domain" description="RZZ complex subunit KNTC1/ROD C-terminal" evidence="1">
    <location>
        <begin position="459"/>
        <end position="793"/>
    </location>
</feature>
<dbReference type="InterPro" id="IPR055405">
    <property type="entry name" value="ARM_KNTC1_3rd"/>
</dbReference>
<dbReference type="AlphaFoldDB" id="A0AAD9K191"/>
<evidence type="ECO:0000259" key="2">
    <source>
        <dbReference type="Pfam" id="PF24515"/>
    </source>
</evidence>
<dbReference type="GO" id="GO:0007094">
    <property type="term" value="P:mitotic spindle assembly checkpoint signaling"/>
    <property type="evidence" value="ECO:0007669"/>
    <property type="project" value="TreeGrafter"/>
</dbReference>
<gene>
    <name evidence="3" type="ORF">LSH36_96g02027</name>
</gene>
<dbReference type="Pfam" id="PF10493">
    <property type="entry name" value="Rod_C"/>
    <property type="match status" value="1"/>
</dbReference>
<dbReference type="Pfam" id="PF24515">
    <property type="entry name" value="ARM_KNTC1_3rd"/>
    <property type="match status" value="1"/>
</dbReference>
<organism evidence="3 4">
    <name type="scientific">Paralvinella palmiformis</name>
    <dbReference type="NCBI Taxonomy" id="53620"/>
    <lineage>
        <taxon>Eukaryota</taxon>
        <taxon>Metazoa</taxon>
        <taxon>Spiralia</taxon>
        <taxon>Lophotrochozoa</taxon>
        <taxon>Annelida</taxon>
        <taxon>Polychaeta</taxon>
        <taxon>Sedentaria</taxon>
        <taxon>Canalipalpata</taxon>
        <taxon>Terebellida</taxon>
        <taxon>Terebelliformia</taxon>
        <taxon>Alvinellidae</taxon>
        <taxon>Paralvinella</taxon>
    </lineage>
</organism>
<sequence>MKSVEKTTERLSHTMIFRLAKLLGLKRATLNGQIGLASAIQGNIRIALQFAREIYQDLPDEKTAVTLYEICHALCRCLSTDVEKQSVTLPATLHDDVQTMAQLALCHCPSSMLCDCLELCNNVSRARDVLRNCESGSYSTTLRQKLSDDNTVSAEDPHKEWSSDRFFTEEGLVMDSSAFSPLVYKHCVFSIPSGYTNTQHYVMQLTRSTDELIQLLSENGHVLIALSYLIETLSCNIQYKATHCLANDAPATCPDLDKSTAVGILKKITVRVGHQYKKALAMGRIGVDVSLLMNEPKLLALSKAYTLNAEWGLKLSKIKIQVKNIFKVDSNTKRDLLSQLVSSKDVTLGIIQDFCRDYNVCLDDALLLYLEKLLVPSSPASHSSEEISVAESSKNLSDKQMEKVSRVVDALIEHDMFCYKLADILKKGLKLIQELKIYKRVAPPSQYEFKYFSLTEEQLSVDTLYMLTVKNMVSDHLKMQNIHCDVNATTAVIDKSKCRWTLDKHFEENFFPTIKSLLMRMPSSEFAACTSNWLMMQLPLGAEKVVALEACTDLAKRWATSCSESQAEESEKAKLMYGRYQSLHKRLLIEQILLQNNLEEKDLLDLSNKPSKLVFKLYEHCSIQERFKPRVMLYSLPDIHKAADKIGEISGLSLGHIRMELLDKWLPPIHQEDADITLNMTGLNLDVTLREDDEHTEEDEINLKRVIYLLQHDALQTSLLFLFNYINENDSSKVTNLCRIRAIRCLFSLADYATIRNVFCKSVDFIDLLKKLMYLVRLEKLHLPQTLESFNSSVAPLSEELTKECLDSYKLIHKCPLTHELDLHDLANSYSKVGLPSCALGCLLLVVQKDVRSKDIKELLQRDGNIKLILTQLRQWSKQHKLLPMMQQVEHTVFDFIDESELYDIIENHGFVERFTIYMISRNNINGLMAFLLKQHRISEASYLLTVYQRTQSNANDSDHHSNDSRSDMEKIKLYLESHQLSHLIVHLPQDTNGNEDGPGQS</sequence>
<dbReference type="PANTHER" id="PTHR15688">
    <property type="entry name" value="KINETOCHORE-ASSOCIATED PROTEIN 1"/>
    <property type="match status" value="1"/>
</dbReference>
<dbReference type="GO" id="GO:0000070">
    <property type="term" value="P:mitotic sister chromatid segregation"/>
    <property type="evidence" value="ECO:0007669"/>
    <property type="project" value="TreeGrafter"/>
</dbReference>
<accession>A0AAD9K191</accession>
<evidence type="ECO:0000313" key="3">
    <source>
        <dbReference type="EMBL" id="KAK2162560.1"/>
    </source>
</evidence>
<proteinExistence type="predicted"/>
<protein>
    <recommendedName>
        <fullName evidence="5">RZZ complex subunit KNTC1/ROD C-terminal domain-containing protein</fullName>
    </recommendedName>
</protein>
<name>A0AAD9K191_9ANNE</name>
<evidence type="ECO:0000313" key="4">
    <source>
        <dbReference type="Proteomes" id="UP001208570"/>
    </source>
</evidence>
<comment type="caution">
    <text evidence="3">The sequence shown here is derived from an EMBL/GenBank/DDBJ whole genome shotgun (WGS) entry which is preliminary data.</text>
</comment>
<dbReference type="GO" id="GO:1903394">
    <property type="term" value="P:protein localization to kinetochore involved in kinetochore assembly"/>
    <property type="evidence" value="ECO:0007669"/>
    <property type="project" value="TreeGrafter"/>
</dbReference>
<dbReference type="GO" id="GO:0031267">
    <property type="term" value="F:small GTPase binding"/>
    <property type="evidence" value="ECO:0007669"/>
    <property type="project" value="TreeGrafter"/>
</dbReference>
<dbReference type="PANTHER" id="PTHR15688:SF1">
    <property type="entry name" value="KINETOCHORE-ASSOCIATED PROTEIN 1"/>
    <property type="match status" value="1"/>
</dbReference>
<dbReference type="InterPro" id="IPR019527">
    <property type="entry name" value="RZZ-complex_KNTC1/ROD_C"/>
</dbReference>
<dbReference type="GO" id="GO:0005828">
    <property type="term" value="C:kinetochore microtubule"/>
    <property type="evidence" value="ECO:0007669"/>
    <property type="project" value="TreeGrafter"/>
</dbReference>
<dbReference type="InterPro" id="IPR052802">
    <property type="entry name" value="KNTC1"/>
</dbReference>
<dbReference type="EMBL" id="JAODUP010000096">
    <property type="protein sequence ID" value="KAK2162560.1"/>
    <property type="molecule type" value="Genomic_DNA"/>
</dbReference>
<feature type="domain" description="KNTC1 third ARM-repeats" evidence="2">
    <location>
        <begin position="251"/>
        <end position="427"/>
    </location>
</feature>
<evidence type="ECO:0000259" key="1">
    <source>
        <dbReference type="Pfam" id="PF10493"/>
    </source>
</evidence>
<evidence type="ECO:0008006" key="5">
    <source>
        <dbReference type="Google" id="ProtNLM"/>
    </source>
</evidence>